<gene>
    <name evidence="1" type="ORF">L1987_15096</name>
</gene>
<reference evidence="2" key="1">
    <citation type="journal article" date="2022" name="Mol. Ecol. Resour.">
        <title>The genomes of chicory, endive, great burdock and yacon provide insights into Asteraceae palaeo-polyploidization history and plant inulin production.</title>
        <authorList>
            <person name="Fan W."/>
            <person name="Wang S."/>
            <person name="Wang H."/>
            <person name="Wang A."/>
            <person name="Jiang F."/>
            <person name="Liu H."/>
            <person name="Zhao H."/>
            <person name="Xu D."/>
            <person name="Zhang Y."/>
        </authorList>
    </citation>
    <scope>NUCLEOTIDE SEQUENCE [LARGE SCALE GENOMIC DNA]</scope>
    <source>
        <strain evidence="2">cv. Yunnan</strain>
    </source>
</reference>
<organism evidence="1 2">
    <name type="scientific">Smallanthus sonchifolius</name>
    <dbReference type="NCBI Taxonomy" id="185202"/>
    <lineage>
        <taxon>Eukaryota</taxon>
        <taxon>Viridiplantae</taxon>
        <taxon>Streptophyta</taxon>
        <taxon>Embryophyta</taxon>
        <taxon>Tracheophyta</taxon>
        <taxon>Spermatophyta</taxon>
        <taxon>Magnoliopsida</taxon>
        <taxon>eudicotyledons</taxon>
        <taxon>Gunneridae</taxon>
        <taxon>Pentapetalae</taxon>
        <taxon>asterids</taxon>
        <taxon>campanulids</taxon>
        <taxon>Asterales</taxon>
        <taxon>Asteraceae</taxon>
        <taxon>Asteroideae</taxon>
        <taxon>Heliantheae alliance</taxon>
        <taxon>Millerieae</taxon>
        <taxon>Smallanthus</taxon>
    </lineage>
</organism>
<dbReference type="Proteomes" id="UP001056120">
    <property type="component" value="Linkage Group LG05"/>
</dbReference>
<evidence type="ECO:0000313" key="1">
    <source>
        <dbReference type="EMBL" id="KAI3815429.1"/>
    </source>
</evidence>
<accession>A0ACB9J559</accession>
<evidence type="ECO:0000313" key="2">
    <source>
        <dbReference type="Proteomes" id="UP001056120"/>
    </source>
</evidence>
<protein>
    <submittedName>
        <fullName evidence="1">Uncharacterized protein</fullName>
    </submittedName>
</protein>
<comment type="caution">
    <text evidence="1">The sequence shown here is derived from an EMBL/GenBank/DDBJ whole genome shotgun (WGS) entry which is preliminary data.</text>
</comment>
<reference evidence="1 2" key="2">
    <citation type="journal article" date="2022" name="Mol. Ecol. Resour.">
        <title>The genomes of chicory, endive, great burdock and yacon provide insights into Asteraceae paleo-polyploidization history and plant inulin production.</title>
        <authorList>
            <person name="Fan W."/>
            <person name="Wang S."/>
            <person name="Wang H."/>
            <person name="Wang A."/>
            <person name="Jiang F."/>
            <person name="Liu H."/>
            <person name="Zhao H."/>
            <person name="Xu D."/>
            <person name="Zhang Y."/>
        </authorList>
    </citation>
    <scope>NUCLEOTIDE SEQUENCE [LARGE SCALE GENOMIC DNA]</scope>
    <source>
        <strain evidence="2">cv. Yunnan</strain>
        <tissue evidence="1">Leaves</tissue>
    </source>
</reference>
<dbReference type="EMBL" id="CM042022">
    <property type="protein sequence ID" value="KAI3815429.1"/>
    <property type="molecule type" value="Genomic_DNA"/>
</dbReference>
<sequence length="131" mass="15531">MRPDISTFDHLNGKTYQHPFDKKHALCQHHRTCLYLDSFKFVPAEDKLKELEVSKTLFHLHYSTKKARLYSLKYRTKAWYNRISYTTVECPKKGQPCRERYLIETYLHFGSQLRGIPLMDHSLPSELSSHG</sequence>
<proteinExistence type="predicted"/>
<name>A0ACB9J559_9ASTR</name>
<keyword evidence="2" id="KW-1185">Reference proteome</keyword>